<dbReference type="Gene3D" id="2.40.170.20">
    <property type="entry name" value="TonB-dependent receptor, beta-barrel domain"/>
    <property type="match status" value="1"/>
</dbReference>
<comment type="subcellular location">
    <subcellularLocation>
        <location evidence="1 10">Cell outer membrane</location>
        <topology evidence="1 10">Multi-pass membrane protein</topology>
    </subcellularLocation>
</comment>
<dbReference type="PROSITE" id="PS52016">
    <property type="entry name" value="TONB_DEPENDENT_REC_3"/>
    <property type="match status" value="1"/>
</dbReference>
<dbReference type="GO" id="GO:0015344">
    <property type="term" value="F:siderophore uptake transmembrane transporter activity"/>
    <property type="evidence" value="ECO:0007669"/>
    <property type="project" value="TreeGrafter"/>
</dbReference>
<dbReference type="GO" id="GO:0009279">
    <property type="term" value="C:cell outer membrane"/>
    <property type="evidence" value="ECO:0007669"/>
    <property type="project" value="UniProtKB-SubCell"/>
</dbReference>
<dbReference type="OrthoDB" id="9795928at2"/>
<dbReference type="InterPro" id="IPR008969">
    <property type="entry name" value="CarboxyPept-like_regulatory"/>
</dbReference>
<dbReference type="InterPro" id="IPR036942">
    <property type="entry name" value="Beta-barrel_TonB_sf"/>
</dbReference>
<keyword evidence="6 11" id="KW-0798">TonB box</keyword>
<feature type="domain" description="TonB-dependent receptor-like beta-barrel" evidence="12">
    <location>
        <begin position="391"/>
        <end position="763"/>
    </location>
</feature>
<dbReference type="EMBL" id="FONY01000004">
    <property type="protein sequence ID" value="SFE62640.1"/>
    <property type="molecule type" value="Genomic_DNA"/>
</dbReference>
<gene>
    <name evidence="14" type="ORF">SAMN04488541_100456</name>
</gene>
<organism evidence="14 15">
    <name type="scientific">Thermoflexibacter ruber</name>
    <dbReference type="NCBI Taxonomy" id="1003"/>
    <lineage>
        <taxon>Bacteria</taxon>
        <taxon>Pseudomonadati</taxon>
        <taxon>Bacteroidota</taxon>
        <taxon>Cytophagia</taxon>
        <taxon>Cytophagales</taxon>
        <taxon>Thermoflexibacteraceae</taxon>
        <taxon>Thermoflexibacter</taxon>
    </lineage>
</organism>
<keyword evidence="3 10" id="KW-1134">Transmembrane beta strand</keyword>
<evidence type="ECO:0000256" key="1">
    <source>
        <dbReference type="ARBA" id="ARBA00004571"/>
    </source>
</evidence>
<evidence type="ECO:0000313" key="14">
    <source>
        <dbReference type="EMBL" id="SFE62640.1"/>
    </source>
</evidence>
<keyword evidence="4 10" id="KW-0812">Transmembrane</keyword>
<dbReference type="Pfam" id="PF13715">
    <property type="entry name" value="CarbopepD_reg_2"/>
    <property type="match status" value="1"/>
</dbReference>
<keyword evidence="8" id="KW-0675">Receptor</keyword>
<sequence length="794" mass="90494">MIALLGFSKIILSVKNSLLYSKYHLSAMMFFVLLSYPIFAQNCFHQLSGQVYSVDNQEGMPSAHILIEELKKTILTDGHGHFYCDKLCKGRYHLEVSFLGYETQRLQVQIDTSLFLKIRLEESSIFLESTTIQAEKLLPIQAGQNITQLNEIELNKARGKNLGEALKTVTGVNSLQTGSSISKPVIHGLHSNRVLILNNGIRQEGQQWGSEHAPEIDPFIAQNIAVVKGASGVRYGADAIAGVIILSPKRLPSEKGIKGEFNAIGASNGLQGTFSGILEGNLKKNEQSNGLSWRVQGTLKRSGNIQTPHYYLANTGVREINFSAALGYEKYHWGFDVFFSRFSTQLGIFSGAHIGNLTDLKRVIESREPFIKSGFSYKIDRPFQDINHNLLKINNFVKFDKVGKITTTYALQINNRKEYDAHRPRTDSLARNRPELDFELTTQTLDVVFEHQPLFSFLTGSLGLSGMRQANVYQGRPLVPNFRSYNGGVFWIERWVKPRYELEMGIRYDYKWMKTFERLRTGEVGSMELIFNNFSGTLGAVYRLSKNLEWKANFATAWRPPNINELFSNGVHHGSASYEQGDENLTSETAYNLNTTLNYSGNRFAFDIVLYNNYIRNFIYLKPQFPEVLTIRGAFPSFQYTQTNAVFRGIDLKTILTLTEKIKWTSKSSFLWAYNQDAKDFLVLIPANRIGNEWAYQLADTKTFTNNLFSINYTYVFRQHRVPANSDYAEPPAGYGLLNLDISTSVPMRKNKQMQIGLQANNLLNTVYRDYMNRFRYFSDEIGRNILLRVKMNF</sequence>
<evidence type="ECO:0000256" key="11">
    <source>
        <dbReference type="RuleBase" id="RU003357"/>
    </source>
</evidence>
<keyword evidence="5" id="KW-0732">Signal</keyword>
<evidence type="ECO:0000259" key="13">
    <source>
        <dbReference type="Pfam" id="PF07715"/>
    </source>
</evidence>
<evidence type="ECO:0000256" key="3">
    <source>
        <dbReference type="ARBA" id="ARBA00022452"/>
    </source>
</evidence>
<keyword evidence="2 10" id="KW-0813">Transport</keyword>
<proteinExistence type="inferred from homology"/>
<protein>
    <submittedName>
        <fullName evidence="14">Iron complex outermembrane recepter protein</fullName>
    </submittedName>
</protein>
<dbReference type="Proteomes" id="UP000199513">
    <property type="component" value="Unassembled WGS sequence"/>
</dbReference>
<evidence type="ECO:0000256" key="10">
    <source>
        <dbReference type="PROSITE-ProRule" id="PRU01360"/>
    </source>
</evidence>
<name>A0A1I2C4V5_9BACT</name>
<keyword evidence="7 10" id="KW-0472">Membrane</keyword>
<evidence type="ECO:0000256" key="7">
    <source>
        <dbReference type="ARBA" id="ARBA00023136"/>
    </source>
</evidence>
<evidence type="ECO:0000256" key="4">
    <source>
        <dbReference type="ARBA" id="ARBA00022692"/>
    </source>
</evidence>
<evidence type="ECO:0000256" key="9">
    <source>
        <dbReference type="ARBA" id="ARBA00023237"/>
    </source>
</evidence>
<dbReference type="RefSeq" id="WP_091539895.1">
    <property type="nucleotide sequence ID" value="NZ_FONY01000004.1"/>
</dbReference>
<dbReference type="InterPro" id="IPR000531">
    <property type="entry name" value="Beta-barrel_TonB"/>
</dbReference>
<dbReference type="Gene3D" id="2.60.40.1120">
    <property type="entry name" value="Carboxypeptidase-like, regulatory domain"/>
    <property type="match status" value="1"/>
</dbReference>
<dbReference type="SUPFAM" id="SSF56935">
    <property type="entry name" value="Porins"/>
    <property type="match status" value="1"/>
</dbReference>
<dbReference type="InterPro" id="IPR039426">
    <property type="entry name" value="TonB-dep_rcpt-like"/>
</dbReference>
<reference evidence="14 15" key="1">
    <citation type="submission" date="2016-10" db="EMBL/GenBank/DDBJ databases">
        <authorList>
            <person name="de Groot N.N."/>
        </authorList>
    </citation>
    <scope>NUCLEOTIDE SEQUENCE [LARGE SCALE GENOMIC DNA]</scope>
    <source>
        <strain>GEY</strain>
        <strain evidence="15">DSM 9560</strain>
    </source>
</reference>
<dbReference type="PANTHER" id="PTHR30069">
    <property type="entry name" value="TONB-DEPENDENT OUTER MEMBRANE RECEPTOR"/>
    <property type="match status" value="1"/>
</dbReference>
<dbReference type="SUPFAM" id="SSF49464">
    <property type="entry name" value="Carboxypeptidase regulatory domain-like"/>
    <property type="match status" value="1"/>
</dbReference>
<dbReference type="GO" id="GO:0044718">
    <property type="term" value="P:siderophore transmembrane transport"/>
    <property type="evidence" value="ECO:0007669"/>
    <property type="project" value="TreeGrafter"/>
</dbReference>
<evidence type="ECO:0000256" key="2">
    <source>
        <dbReference type="ARBA" id="ARBA00022448"/>
    </source>
</evidence>
<dbReference type="Gene3D" id="2.170.130.10">
    <property type="entry name" value="TonB-dependent receptor, plug domain"/>
    <property type="match status" value="1"/>
</dbReference>
<evidence type="ECO:0000256" key="6">
    <source>
        <dbReference type="ARBA" id="ARBA00023077"/>
    </source>
</evidence>
<dbReference type="STRING" id="1003.SAMN04488541_100456"/>
<dbReference type="Pfam" id="PF07715">
    <property type="entry name" value="Plug"/>
    <property type="match status" value="1"/>
</dbReference>
<keyword evidence="9 10" id="KW-0998">Cell outer membrane</keyword>
<evidence type="ECO:0000256" key="8">
    <source>
        <dbReference type="ARBA" id="ARBA00023170"/>
    </source>
</evidence>
<dbReference type="PANTHER" id="PTHR30069:SF29">
    <property type="entry name" value="HEMOGLOBIN AND HEMOGLOBIN-HAPTOGLOBIN-BINDING PROTEIN 1-RELATED"/>
    <property type="match status" value="1"/>
</dbReference>
<feature type="domain" description="TonB-dependent receptor plug" evidence="13">
    <location>
        <begin position="142"/>
        <end position="243"/>
    </location>
</feature>
<dbReference type="AlphaFoldDB" id="A0A1I2C4V5"/>
<evidence type="ECO:0000259" key="12">
    <source>
        <dbReference type="Pfam" id="PF00593"/>
    </source>
</evidence>
<keyword evidence="15" id="KW-1185">Reference proteome</keyword>
<comment type="similarity">
    <text evidence="10 11">Belongs to the TonB-dependent receptor family.</text>
</comment>
<accession>A0A1I2C4V5</accession>
<dbReference type="Pfam" id="PF00593">
    <property type="entry name" value="TonB_dep_Rec_b-barrel"/>
    <property type="match status" value="1"/>
</dbReference>
<dbReference type="InterPro" id="IPR012910">
    <property type="entry name" value="Plug_dom"/>
</dbReference>
<evidence type="ECO:0000313" key="15">
    <source>
        <dbReference type="Proteomes" id="UP000199513"/>
    </source>
</evidence>
<dbReference type="InterPro" id="IPR037066">
    <property type="entry name" value="Plug_dom_sf"/>
</dbReference>
<evidence type="ECO:0000256" key="5">
    <source>
        <dbReference type="ARBA" id="ARBA00022729"/>
    </source>
</evidence>